<comment type="caution">
    <text evidence="5">The sequence shown here is derived from an EMBL/GenBank/DDBJ whole genome shotgun (WGS) entry which is preliminary data.</text>
</comment>
<organism evidence="5 6">
    <name type="scientific">Robertmurraya kyonggiensis</name>
    <dbReference type="NCBI Taxonomy" id="1037680"/>
    <lineage>
        <taxon>Bacteria</taxon>
        <taxon>Bacillati</taxon>
        <taxon>Bacillota</taxon>
        <taxon>Bacilli</taxon>
        <taxon>Bacillales</taxon>
        <taxon>Bacillaceae</taxon>
        <taxon>Robertmurraya</taxon>
    </lineage>
</organism>
<dbReference type="Gene3D" id="1.10.150.520">
    <property type="match status" value="1"/>
</dbReference>
<dbReference type="GO" id="GO:0044281">
    <property type="term" value="P:small molecule metabolic process"/>
    <property type="evidence" value="ECO:0007669"/>
    <property type="project" value="UniProtKB-ARBA"/>
</dbReference>
<evidence type="ECO:0000256" key="1">
    <source>
        <dbReference type="ARBA" id="ARBA00001946"/>
    </source>
</evidence>
<dbReference type="GO" id="GO:0016791">
    <property type="term" value="F:phosphatase activity"/>
    <property type="evidence" value="ECO:0007669"/>
    <property type="project" value="TreeGrafter"/>
</dbReference>
<dbReference type="AlphaFoldDB" id="A0A4U1D248"/>
<proteinExistence type="predicted"/>
<dbReference type="PANTHER" id="PTHR46470:SF2">
    <property type="entry name" value="GLYCERALDEHYDE 3-PHOSPHATE PHOSPHATASE"/>
    <property type="match status" value="1"/>
</dbReference>
<dbReference type="SUPFAM" id="SSF56784">
    <property type="entry name" value="HAD-like"/>
    <property type="match status" value="1"/>
</dbReference>
<dbReference type="NCBIfam" id="TIGR01509">
    <property type="entry name" value="HAD-SF-IA-v3"/>
    <property type="match status" value="1"/>
</dbReference>
<dbReference type="InterPro" id="IPR041492">
    <property type="entry name" value="HAD_2"/>
</dbReference>
<dbReference type="Pfam" id="PF13419">
    <property type="entry name" value="HAD_2"/>
    <property type="match status" value="1"/>
</dbReference>
<keyword evidence="3 5" id="KW-0378">Hydrolase</keyword>
<dbReference type="SFLD" id="SFLDG01129">
    <property type="entry name" value="C1.5:_HAD__Beta-PGM__Phosphata"/>
    <property type="match status" value="1"/>
</dbReference>
<dbReference type="GO" id="GO:0046872">
    <property type="term" value="F:metal ion binding"/>
    <property type="evidence" value="ECO:0007669"/>
    <property type="project" value="UniProtKB-KW"/>
</dbReference>
<dbReference type="PRINTS" id="PR00413">
    <property type="entry name" value="HADHALOGNASE"/>
</dbReference>
<name>A0A4U1D248_9BACI</name>
<evidence type="ECO:0000256" key="2">
    <source>
        <dbReference type="ARBA" id="ARBA00022723"/>
    </source>
</evidence>
<dbReference type="EMBL" id="SWBM01000003">
    <property type="protein sequence ID" value="TKC16164.1"/>
    <property type="molecule type" value="Genomic_DNA"/>
</dbReference>
<dbReference type="OrthoDB" id="9809962at2"/>
<dbReference type="SFLD" id="SFLDS00003">
    <property type="entry name" value="Haloacid_Dehalogenase"/>
    <property type="match status" value="1"/>
</dbReference>
<evidence type="ECO:0000313" key="6">
    <source>
        <dbReference type="Proteomes" id="UP000307756"/>
    </source>
</evidence>
<dbReference type="NCBIfam" id="TIGR01549">
    <property type="entry name" value="HAD-SF-IA-v1"/>
    <property type="match status" value="1"/>
</dbReference>
<dbReference type="Gene3D" id="3.40.50.1000">
    <property type="entry name" value="HAD superfamily/HAD-like"/>
    <property type="match status" value="1"/>
</dbReference>
<dbReference type="InterPro" id="IPR006439">
    <property type="entry name" value="HAD-SF_hydro_IA"/>
</dbReference>
<dbReference type="Proteomes" id="UP000307756">
    <property type="component" value="Unassembled WGS sequence"/>
</dbReference>
<comment type="cofactor">
    <cofactor evidence="1">
        <name>Mg(2+)</name>
        <dbReference type="ChEBI" id="CHEBI:18420"/>
    </cofactor>
</comment>
<gene>
    <name evidence="5" type="ORF">FA727_14500</name>
</gene>
<dbReference type="InterPro" id="IPR023214">
    <property type="entry name" value="HAD_sf"/>
</dbReference>
<dbReference type="InterPro" id="IPR051400">
    <property type="entry name" value="HAD-like_hydrolase"/>
</dbReference>
<keyword evidence="2" id="KW-0479">Metal-binding</keyword>
<dbReference type="RefSeq" id="WP_136832037.1">
    <property type="nucleotide sequence ID" value="NZ_SWBM01000003.1"/>
</dbReference>
<dbReference type="InterPro" id="IPR036412">
    <property type="entry name" value="HAD-like_sf"/>
</dbReference>
<dbReference type="PANTHER" id="PTHR46470">
    <property type="entry name" value="N-ACYLNEURAMINATE-9-PHOSPHATASE"/>
    <property type="match status" value="1"/>
</dbReference>
<evidence type="ECO:0000256" key="3">
    <source>
        <dbReference type="ARBA" id="ARBA00022801"/>
    </source>
</evidence>
<sequence>MIESVAFDLDGTLLDRDASVRKFIVKQHERLHTFVGHIPKEIYSSRFIELDCRGYTWKDKVYQQMIEDFEIEDLSWEELLEDYINQFKNDCVPFPNLIETLEVLKSKSLKLGIITNGRGKFQLDNIKALGIEKYFETILISEWEGVKKPGPEIFERLLEKLKLSANECVFVGDHPDNDVKGAQNVGMIGVWKKDHQWKNVRSDFIIHDLAEIPSIIEKFNC</sequence>
<dbReference type="SFLD" id="SFLDG01135">
    <property type="entry name" value="C1.5.6:_HAD__Beta-PGM__Phospha"/>
    <property type="match status" value="1"/>
</dbReference>
<evidence type="ECO:0000313" key="5">
    <source>
        <dbReference type="EMBL" id="TKC16164.1"/>
    </source>
</evidence>
<reference evidence="5 6" key="1">
    <citation type="journal article" date="2011" name="J. Microbiol.">
        <title>Bacillus kyonggiensis sp. nov., isolated from soil of a lettuce field.</title>
        <authorList>
            <person name="Dong K."/>
            <person name="Lee S."/>
        </authorList>
    </citation>
    <scope>NUCLEOTIDE SEQUENCE [LARGE SCALE GENOMIC DNA]</scope>
    <source>
        <strain evidence="5 6">NB22</strain>
    </source>
</reference>
<keyword evidence="6" id="KW-1185">Reference proteome</keyword>
<accession>A0A4U1D248</accession>
<protein>
    <submittedName>
        <fullName evidence="5">HAD family hydrolase</fullName>
    </submittedName>
</protein>
<keyword evidence="4" id="KW-0460">Magnesium</keyword>
<evidence type="ECO:0000256" key="4">
    <source>
        <dbReference type="ARBA" id="ARBA00022842"/>
    </source>
</evidence>